<dbReference type="SUPFAM" id="SSF101874">
    <property type="entry name" value="YceI-like"/>
    <property type="match status" value="1"/>
</dbReference>
<dbReference type="InterPro" id="IPR036761">
    <property type="entry name" value="TTHA0802/YceI-like_sf"/>
</dbReference>
<dbReference type="Gene3D" id="2.40.128.110">
    <property type="entry name" value="Lipid/polyisoprenoid-binding, YceI-like"/>
    <property type="match status" value="1"/>
</dbReference>
<comment type="caution">
    <text evidence="1">The sequence shown here is derived from an EMBL/GenBank/DDBJ whole genome shotgun (WGS) entry which is preliminary data.</text>
</comment>
<reference evidence="1 2" key="1">
    <citation type="submission" date="2017-11" db="EMBL/GenBank/DDBJ databases">
        <title>Draft genome sequence of Mitsuaria sp. HWN-4.</title>
        <authorList>
            <person name="Gundlapally S.R."/>
        </authorList>
    </citation>
    <scope>NUCLEOTIDE SEQUENCE [LARGE SCALE GENOMIC DNA]</scope>
    <source>
        <strain evidence="1 2">HWN-4</strain>
    </source>
</reference>
<accession>A0A2G9CF17</accession>
<dbReference type="EMBL" id="PEOG01000012">
    <property type="protein sequence ID" value="PIM54234.1"/>
    <property type="molecule type" value="Genomic_DNA"/>
</dbReference>
<keyword evidence="2" id="KW-1185">Reference proteome</keyword>
<dbReference type="AlphaFoldDB" id="A0A2G9CF17"/>
<gene>
    <name evidence="1" type="ORF">CS062_05655</name>
</gene>
<proteinExistence type="predicted"/>
<organism evidence="1 2">
    <name type="scientific">Roseateles chitinivorans</name>
    <dbReference type="NCBI Taxonomy" id="2917965"/>
    <lineage>
        <taxon>Bacteria</taxon>
        <taxon>Pseudomonadati</taxon>
        <taxon>Pseudomonadota</taxon>
        <taxon>Betaproteobacteria</taxon>
        <taxon>Burkholderiales</taxon>
        <taxon>Sphaerotilaceae</taxon>
        <taxon>Roseateles</taxon>
    </lineage>
</organism>
<name>A0A2G9CF17_9BURK</name>
<sequence>MGRDVAAIAVVGGVLRHQVGGLACHGSLRARCRHDVAMLVRPACLCRSECRSDPSWFTPMQVLTPANEMPPVARWRAARRSAAPVIAGLAMLLAGALAGCGTAPPTPSAAMPPLAAPGVGAQDGPASPSPSCTAWLAAQQRGEGRLYRVDAATSQVRIHVFRAGRLAKAGHNHVIGVERLTGQVFVPNDGIAGAGVELAFRLDDLAIDKPEWRAPLGPEFASTPSASDVAGTRANLLKAVDGDRFPIIAMRSTAVAGAFPVLALQLAVDWHGHTRTLQVPVRVTRPSGDAGHTALRTQGALVLRQSDFGITPFSVLGGLLAIQDDLTVDVDVSASPVASCAAG</sequence>
<evidence type="ECO:0000313" key="2">
    <source>
        <dbReference type="Proteomes" id="UP000231501"/>
    </source>
</evidence>
<dbReference type="Proteomes" id="UP000231501">
    <property type="component" value="Unassembled WGS sequence"/>
</dbReference>
<evidence type="ECO:0000313" key="1">
    <source>
        <dbReference type="EMBL" id="PIM54234.1"/>
    </source>
</evidence>
<protein>
    <submittedName>
        <fullName evidence="1">Uncharacterized protein</fullName>
    </submittedName>
</protein>